<dbReference type="InParanoid" id="K7L2V0"/>
<proteinExistence type="predicted"/>
<dbReference type="PaxDb" id="3847-GLYMA07G32520.1"/>
<feature type="transmembrane region" description="Helical" evidence="1">
    <location>
        <begin position="53"/>
        <end position="78"/>
    </location>
</feature>
<organism evidence="2">
    <name type="scientific">Glycine max</name>
    <name type="common">Soybean</name>
    <name type="synonym">Glycine hispida</name>
    <dbReference type="NCBI Taxonomy" id="3847"/>
    <lineage>
        <taxon>Eukaryota</taxon>
        <taxon>Viridiplantae</taxon>
        <taxon>Streptophyta</taxon>
        <taxon>Embryophyta</taxon>
        <taxon>Tracheophyta</taxon>
        <taxon>Spermatophyta</taxon>
        <taxon>Magnoliopsida</taxon>
        <taxon>eudicotyledons</taxon>
        <taxon>Gunneridae</taxon>
        <taxon>Pentapetalae</taxon>
        <taxon>rosids</taxon>
        <taxon>fabids</taxon>
        <taxon>Fabales</taxon>
        <taxon>Fabaceae</taxon>
        <taxon>Papilionoideae</taxon>
        <taxon>50 kb inversion clade</taxon>
        <taxon>NPAAA clade</taxon>
        <taxon>indigoferoid/millettioid clade</taxon>
        <taxon>Phaseoleae</taxon>
        <taxon>Glycine</taxon>
        <taxon>Glycine subgen. Soja</taxon>
    </lineage>
</organism>
<dbReference type="AlphaFoldDB" id="K7L2V0"/>
<keyword evidence="1" id="KW-0472">Membrane</keyword>
<sequence>MRFGLFSFSLCIHISFLFTSMLILLSPTSFFFIQKSCCPSEGKRVALDTSHLVLWYVIHPQVLFCLLLHCLVLFLGVFGWHVGYVVRPRWILTCFGLLVCLLGNQAYTFFFMYSFFKQFSC</sequence>
<name>K7L2V0_SOYBN</name>
<keyword evidence="1" id="KW-1133">Transmembrane helix</keyword>
<reference evidence="2 3" key="1">
    <citation type="journal article" date="2010" name="Nature">
        <title>Genome sequence of the palaeopolyploid soybean.</title>
        <authorList>
            <person name="Schmutz J."/>
            <person name="Cannon S.B."/>
            <person name="Schlueter J."/>
            <person name="Ma J."/>
            <person name="Mitros T."/>
            <person name="Nelson W."/>
            <person name="Hyten D.L."/>
            <person name="Song Q."/>
            <person name="Thelen J.J."/>
            <person name="Cheng J."/>
            <person name="Xu D."/>
            <person name="Hellsten U."/>
            <person name="May G.D."/>
            <person name="Yu Y."/>
            <person name="Sakurai T."/>
            <person name="Umezawa T."/>
            <person name="Bhattacharyya M.K."/>
            <person name="Sandhu D."/>
            <person name="Valliyodan B."/>
            <person name="Lindquist E."/>
            <person name="Peto M."/>
            <person name="Grant D."/>
            <person name="Shu S."/>
            <person name="Goodstein D."/>
            <person name="Barry K."/>
            <person name="Futrell-Griggs M."/>
            <person name="Abernathy B."/>
            <person name="Du J."/>
            <person name="Tian Z."/>
            <person name="Zhu L."/>
            <person name="Gill N."/>
            <person name="Joshi T."/>
            <person name="Libault M."/>
            <person name="Sethuraman A."/>
            <person name="Zhang X.-C."/>
            <person name="Shinozaki K."/>
            <person name="Nguyen H.T."/>
            <person name="Wing R.A."/>
            <person name="Cregan P."/>
            <person name="Specht J."/>
            <person name="Grimwood J."/>
            <person name="Rokhsar D."/>
            <person name="Stacey G."/>
            <person name="Shoemaker R.C."/>
            <person name="Jackson S.A."/>
        </authorList>
    </citation>
    <scope>NUCLEOTIDE SEQUENCE [LARGE SCALE GENOMIC DNA]</scope>
    <source>
        <strain evidence="3">cv. Williams 82</strain>
        <tissue evidence="2">Callus</tissue>
    </source>
</reference>
<reference evidence="3" key="2">
    <citation type="submission" date="2018-02" db="UniProtKB">
        <authorList>
            <consortium name="EnsemblPlants"/>
        </authorList>
    </citation>
    <scope>IDENTIFICATION</scope>
    <source>
        <strain evidence="3">Williams 82</strain>
    </source>
</reference>
<dbReference type="Gramene" id="KRH50150">
    <property type="protein sequence ID" value="KRH50150"/>
    <property type="gene ID" value="GLYMA_07G204100"/>
</dbReference>
<feature type="transmembrane region" description="Helical" evidence="1">
    <location>
        <begin position="90"/>
        <end position="116"/>
    </location>
</feature>
<dbReference type="Proteomes" id="UP000008827">
    <property type="component" value="Chromosome 7"/>
</dbReference>
<evidence type="ECO:0000313" key="3">
    <source>
        <dbReference type="EnsemblPlants" id="KRH50150"/>
    </source>
</evidence>
<feature type="transmembrane region" description="Helical" evidence="1">
    <location>
        <begin position="6"/>
        <end position="33"/>
    </location>
</feature>
<dbReference type="OrthoDB" id="10480878at2759"/>
<dbReference type="EMBL" id="CM000840">
    <property type="protein sequence ID" value="KRH50150.1"/>
    <property type="molecule type" value="Genomic_DNA"/>
</dbReference>
<dbReference type="EnsemblPlants" id="KRH50150">
    <property type="protein sequence ID" value="KRH50150"/>
    <property type="gene ID" value="GLYMA_07G204100"/>
</dbReference>
<protein>
    <submittedName>
        <fullName evidence="2 3">Uncharacterized protein</fullName>
    </submittedName>
</protein>
<keyword evidence="4" id="KW-1185">Reference proteome</keyword>
<evidence type="ECO:0000313" key="4">
    <source>
        <dbReference type="Proteomes" id="UP000008827"/>
    </source>
</evidence>
<dbReference type="HOGENOM" id="CLU_2042271_0_0_1"/>
<keyword evidence="1" id="KW-0812">Transmembrane</keyword>
<evidence type="ECO:0000256" key="1">
    <source>
        <dbReference type="SAM" id="Phobius"/>
    </source>
</evidence>
<accession>K7L2V0</accession>
<evidence type="ECO:0000313" key="2">
    <source>
        <dbReference type="EMBL" id="KRH50150.1"/>
    </source>
</evidence>
<reference evidence="2" key="3">
    <citation type="submission" date="2018-07" db="EMBL/GenBank/DDBJ databases">
        <title>WGS assembly of Glycine max.</title>
        <authorList>
            <person name="Schmutz J."/>
            <person name="Cannon S."/>
            <person name="Schlueter J."/>
            <person name="Ma J."/>
            <person name="Mitros T."/>
            <person name="Nelson W."/>
            <person name="Hyten D."/>
            <person name="Song Q."/>
            <person name="Thelen J."/>
            <person name="Cheng J."/>
            <person name="Xu D."/>
            <person name="Hellsten U."/>
            <person name="May G."/>
            <person name="Yu Y."/>
            <person name="Sakurai T."/>
            <person name="Umezawa T."/>
            <person name="Bhattacharyya M."/>
            <person name="Sandhu D."/>
            <person name="Valliyodan B."/>
            <person name="Lindquist E."/>
            <person name="Peto M."/>
            <person name="Grant D."/>
            <person name="Shu S."/>
            <person name="Goodstein D."/>
            <person name="Barry K."/>
            <person name="Futrell-Griggs M."/>
            <person name="Abernathy B."/>
            <person name="Du J."/>
            <person name="Tian Z."/>
            <person name="Zhu L."/>
            <person name="Gill N."/>
            <person name="Joshi T."/>
            <person name="Libault M."/>
            <person name="Sethuraman A."/>
            <person name="Zhang X."/>
            <person name="Shinozaki K."/>
            <person name="Nguyen H."/>
            <person name="Wing R."/>
            <person name="Cregan P."/>
            <person name="Specht J."/>
            <person name="Grimwood J."/>
            <person name="Rokhsar D."/>
            <person name="Stacey G."/>
            <person name="Shoemaker R."/>
            <person name="Jackson S."/>
        </authorList>
    </citation>
    <scope>NUCLEOTIDE SEQUENCE</scope>
    <source>
        <tissue evidence="2">Callus</tissue>
    </source>
</reference>
<gene>
    <name evidence="2" type="ORF">GLYMA_07G204100</name>
</gene>